<comment type="caution">
    <text evidence="1">The sequence shown here is derived from an EMBL/GenBank/DDBJ whole genome shotgun (WGS) entry which is preliminary data.</text>
</comment>
<protein>
    <submittedName>
        <fullName evidence="1">Uncharacterized protein</fullName>
    </submittedName>
</protein>
<name>A0A397TNU0_9GLOM</name>
<evidence type="ECO:0000313" key="2">
    <source>
        <dbReference type="Proteomes" id="UP000265703"/>
    </source>
</evidence>
<dbReference type="AlphaFoldDB" id="A0A397TNU0"/>
<proteinExistence type="predicted"/>
<organism evidence="1 2">
    <name type="scientific">Glomus cerebriforme</name>
    <dbReference type="NCBI Taxonomy" id="658196"/>
    <lineage>
        <taxon>Eukaryota</taxon>
        <taxon>Fungi</taxon>
        <taxon>Fungi incertae sedis</taxon>
        <taxon>Mucoromycota</taxon>
        <taxon>Glomeromycotina</taxon>
        <taxon>Glomeromycetes</taxon>
        <taxon>Glomerales</taxon>
        <taxon>Glomeraceae</taxon>
        <taxon>Glomus</taxon>
    </lineage>
</organism>
<evidence type="ECO:0000313" key="1">
    <source>
        <dbReference type="EMBL" id="RIA99582.1"/>
    </source>
</evidence>
<accession>A0A397TNU0</accession>
<gene>
    <name evidence="1" type="ORF">C1645_811389</name>
</gene>
<dbReference type="EMBL" id="QKYT01000003">
    <property type="protein sequence ID" value="RIA99582.1"/>
    <property type="molecule type" value="Genomic_DNA"/>
</dbReference>
<dbReference type="Proteomes" id="UP000265703">
    <property type="component" value="Unassembled WGS sequence"/>
</dbReference>
<dbReference type="OrthoDB" id="2407081at2759"/>
<reference evidence="1 2" key="1">
    <citation type="submission" date="2018-06" db="EMBL/GenBank/DDBJ databases">
        <title>Comparative genomics reveals the genomic features of Rhizophagus irregularis, R. cerebriforme, R. diaphanum and Gigaspora rosea, and their symbiotic lifestyle signature.</title>
        <authorList>
            <person name="Morin E."/>
            <person name="San Clemente H."/>
            <person name="Chen E.C.H."/>
            <person name="De La Providencia I."/>
            <person name="Hainaut M."/>
            <person name="Kuo A."/>
            <person name="Kohler A."/>
            <person name="Murat C."/>
            <person name="Tang N."/>
            <person name="Roy S."/>
            <person name="Loubradou J."/>
            <person name="Henrissat B."/>
            <person name="Grigoriev I.V."/>
            <person name="Corradi N."/>
            <person name="Roux C."/>
            <person name="Martin F.M."/>
        </authorList>
    </citation>
    <scope>NUCLEOTIDE SEQUENCE [LARGE SCALE GENOMIC DNA]</scope>
    <source>
        <strain evidence="1 2">DAOM 227022</strain>
    </source>
</reference>
<sequence>MDIWTSVITGREQFSGKMLRLSSEDILLSSEMLDQMVDYYMATYEIVDNNQQICNVELWSKDFYSERRDYIIPNFIFFILKHLIDAVNTQLKFRSGVSGAIAEQVEDKTKNFHIVTFIIDNNYIKCLTTIVDNEQGDRKNTAQLLLNRDRKTNYLSSHETGVGAQLMEFGFKTGSNKKLVFIEISGGPEYPVEKHVKEDTEKLIKEAMFGLIFLIT</sequence>
<keyword evidence="2" id="KW-1185">Reference proteome</keyword>